<gene>
    <name evidence="4" type="ORF">SCHCODRAFT_106049</name>
</gene>
<dbReference type="HOGENOM" id="CLU_546470_0_0_1"/>
<dbReference type="PROSITE" id="PS50966">
    <property type="entry name" value="ZF_SWIM"/>
    <property type="match status" value="1"/>
</dbReference>
<feature type="compositionally biased region" description="Polar residues" evidence="2">
    <location>
        <begin position="209"/>
        <end position="233"/>
    </location>
</feature>
<dbReference type="GeneID" id="9594651"/>
<evidence type="ECO:0000313" key="4">
    <source>
        <dbReference type="EMBL" id="EFJ00490.1"/>
    </source>
</evidence>
<dbReference type="EMBL" id="GL377303">
    <property type="protein sequence ID" value="EFJ00490.1"/>
    <property type="molecule type" value="Genomic_DNA"/>
</dbReference>
<evidence type="ECO:0000259" key="3">
    <source>
        <dbReference type="PROSITE" id="PS50966"/>
    </source>
</evidence>
<feature type="compositionally biased region" description="Low complexity" evidence="2">
    <location>
        <begin position="345"/>
        <end position="363"/>
    </location>
</feature>
<feature type="compositionally biased region" description="Basic and acidic residues" evidence="2">
    <location>
        <begin position="400"/>
        <end position="432"/>
    </location>
</feature>
<dbReference type="RefSeq" id="XP_003035392.1">
    <property type="nucleotide sequence ID" value="XM_003035346.1"/>
</dbReference>
<keyword evidence="1" id="KW-0479">Metal-binding</keyword>
<keyword evidence="5" id="KW-1185">Reference proteome</keyword>
<feature type="region of interest" description="Disordered" evidence="2">
    <location>
        <begin position="396"/>
        <end position="499"/>
    </location>
</feature>
<feature type="compositionally biased region" description="Basic and acidic residues" evidence="2">
    <location>
        <begin position="453"/>
        <end position="492"/>
    </location>
</feature>
<feature type="non-terminal residue" evidence="4">
    <location>
        <position position="499"/>
    </location>
</feature>
<feature type="region of interest" description="Disordered" evidence="2">
    <location>
        <begin position="333"/>
        <end position="365"/>
    </location>
</feature>
<sequence>MSRRVHLWQFPYDALLERYMTSTAHYTRVLERTSERDGDTFEMRDAGDGYQCRTIINRHPSCTCPDNFRPCMHLIHVFLHILGVPAMYDVWYQPELDDHTLESLLRHPIGDRSARTSRPSFPMQDFASPDSIYPDHDFFSAPMQGPQFTGPRISTVGQNSSRRRPSSSFDHAGSSMHRPGASLDLPRSSLDLPRSSLDLPRSSLDRPSTSFDTPRSSFDHPNSFDRPNSSLHRPSTSFDFSPWNIDDADVGDALLQGPCASIGQYRAGIRQLNINGASLDLNKSQLEELRRASLDDLHQTSVDLTSSSALEGLQSTSALTLDSPQSLFEQWSPTVLTPTGTGPEVSTNSSGVSPKSSGGSPNVLLGDCGGHSADYQLTPELLAAAEDVLEREIASLSTKRPFEDDARESERGTAGMRAERKVAGTRGERELAGTKLAGKRSLETEPMPATKRNYAEDDAGGKGREADDRALDSSTDRQPAKRARLAENEGRTRAVRWCS</sequence>
<feature type="domain" description="SWIM-type" evidence="3">
    <location>
        <begin position="50"/>
        <end position="82"/>
    </location>
</feature>
<dbReference type="OrthoDB" id="2122982at2759"/>
<dbReference type="InterPro" id="IPR007527">
    <property type="entry name" value="Znf_SWIM"/>
</dbReference>
<keyword evidence="1" id="KW-0863">Zinc-finger</keyword>
<dbReference type="InParanoid" id="D8PTD1"/>
<evidence type="ECO:0000313" key="5">
    <source>
        <dbReference type="Proteomes" id="UP000007431"/>
    </source>
</evidence>
<dbReference type="AlphaFoldDB" id="D8PTD1"/>
<proteinExistence type="predicted"/>
<protein>
    <recommendedName>
        <fullName evidence="3">SWIM-type domain-containing protein</fullName>
    </recommendedName>
</protein>
<keyword evidence="1" id="KW-0862">Zinc</keyword>
<evidence type="ECO:0000256" key="2">
    <source>
        <dbReference type="SAM" id="MobiDB-lite"/>
    </source>
</evidence>
<dbReference type="KEGG" id="scm:SCHCO_02742441"/>
<feature type="region of interest" description="Disordered" evidence="2">
    <location>
        <begin position="136"/>
        <end position="233"/>
    </location>
</feature>
<reference evidence="4 5" key="1">
    <citation type="journal article" date="2010" name="Nat. Biotechnol.">
        <title>Genome sequence of the model mushroom Schizophyllum commune.</title>
        <authorList>
            <person name="Ohm R.A."/>
            <person name="de Jong J.F."/>
            <person name="Lugones L.G."/>
            <person name="Aerts A."/>
            <person name="Kothe E."/>
            <person name="Stajich J.E."/>
            <person name="de Vries R.P."/>
            <person name="Record E."/>
            <person name="Levasseur A."/>
            <person name="Baker S.E."/>
            <person name="Bartholomew K.A."/>
            <person name="Coutinho P.M."/>
            <person name="Erdmann S."/>
            <person name="Fowler T.J."/>
            <person name="Gathman A.C."/>
            <person name="Lombard V."/>
            <person name="Henrissat B."/>
            <person name="Knabe N."/>
            <person name="Kuees U."/>
            <person name="Lilly W.W."/>
            <person name="Lindquist E."/>
            <person name="Lucas S."/>
            <person name="Magnuson J.K."/>
            <person name="Piumi F."/>
            <person name="Raudaskoski M."/>
            <person name="Salamov A."/>
            <person name="Schmutz J."/>
            <person name="Schwarze F.W.M.R."/>
            <person name="vanKuyk P.A."/>
            <person name="Horton J.S."/>
            <person name="Grigoriev I.V."/>
            <person name="Woesten H.A.B."/>
        </authorList>
    </citation>
    <scope>NUCLEOTIDE SEQUENCE [LARGE SCALE GENOMIC DNA]</scope>
    <source>
        <strain evidence="5">H4-8 / FGSC 9210</strain>
    </source>
</reference>
<feature type="compositionally biased region" description="Low complexity" evidence="2">
    <location>
        <begin position="182"/>
        <end position="208"/>
    </location>
</feature>
<accession>D8PTD1</accession>
<evidence type="ECO:0000256" key="1">
    <source>
        <dbReference type="PROSITE-ProRule" id="PRU00325"/>
    </source>
</evidence>
<organism evidence="5">
    <name type="scientific">Schizophyllum commune (strain H4-8 / FGSC 9210)</name>
    <name type="common">Split gill fungus</name>
    <dbReference type="NCBI Taxonomy" id="578458"/>
    <lineage>
        <taxon>Eukaryota</taxon>
        <taxon>Fungi</taxon>
        <taxon>Dikarya</taxon>
        <taxon>Basidiomycota</taxon>
        <taxon>Agaricomycotina</taxon>
        <taxon>Agaricomycetes</taxon>
        <taxon>Agaricomycetidae</taxon>
        <taxon>Agaricales</taxon>
        <taxon>Schizophyllaceae</taxon>
        <taxon>Schizophyllum</taxon>
    </lineage>
</organism>
<dbReference type="VEuPathDB" id="FungiDB:SCHCODRAFT_02742441"/>
<dbReference type="Proteomes" id="UP000007431">
    <property type="component" value="Unassembled WGS sequence"/>
</dbReference>
<name>D8PTD1_SCHCM</name>
<dbReference type="GO" id="GO:0008270">
    <property type="term" value="F:zinc ion binding"/>
    <property type="evidence" value="ECO:0007669"/>
    <property type="project" value="UniProtKB-KW"/>
</dbReference>